<name>A0A7M2YBQ9_9FLAO</name>
<dbReference type="InterPro" id="IPR013766">
    <property type="entry name" value="Thioredoxin_domain"/>
</dbReference>
<feature type="binding site" evidence="3">
    <location>
        <position position="83"/>
    </location>
    <ligand>
        <name>Cu cation</name>
        <dbReference type="ChEBI" id="CHEBI:23378"/>
    </ligand>
</feature>
<dbReference type="PANTHER" id="PTHR12151">
    <property type="entry name" value="ELECTRON TRANSPORT PROTIN SCO1/SENC FAMILY MEMBER"/>
    <property type="match status" value="1"/>
</dbReference>
<evidence type="ECO:0000259" key="5">
    <source>
        <dbReference type="PROSITE" id="PS51352"/>
    </source>
</evidence>
<keyword evidence="2 3" id="KW-0186">Copper</keyword>
<dbReference type="SUPFAM" id="SSF52833">
    <property type="entry name" value="Thioredoxin-like"/>
    <property type="match status" value="1"/>
</dbReference>
<protein>
    <submittedName>
        <fullName evidence="6">SCO family protein</fullName>
    </submittedName>
</protein>
<dbReference type="InterPro" id="IPR003782">
    <property type="entry name" value="SCO1/SenC"/>
</dbReference>
<feature type="binding site" evidence="3">
    <location>
        <position position="79"/>
    </location>
    <ligand>
        <name>Cu cation</name>
        <dbReference type="ChEBI" id="CHEBI:23378"/>
    </ligand>
</feature>
<keyword evidence="7" id="KW-1185">Reference proteome</keyword>
<dbReference type="Pfam" id="PF02630">
    <property type="entry name" value="SCO1-SenC"/>
    <property type="match status" value="1"/>
</dbReference>
<dbReference type="PANTHER" id="PTHR12151:SF25">
    <property type="entry name" value="LINALOOL DEHYDRATASE_ISOMERASE DOMAIN-CONTAINING PROTEIN"/>
    <property type="match status" value="1"/>
</dbReference>
<keyword evidence="4" id="KW-1015">Disulfide bond</keyword>
<dbReference type="PROSITE" id="PS51352">
    <property type="entry name" value="THIOREDOXIN_2"/>
    <property type="match status" value="1"/>
</dbReference>
<dbReference type="AlphaFoldDB" id="A0A7M2YBQ9"/>
<feature type="binding site" evidence="3">
    <location>
        <position position="167"/>
    </location>
    <ligand>
        <name>Cu cation</name>
        <dbReference type="ChEBI" id="CHEBI:23378"/>
    </ligand>
</feature>
<dbReference type="GO" id="GO:0046872">
    <property type="term" value="F:metal ion binding"/>
    <property type="evidence" value="ECO:0007669"/>
    <property type="project" value="UniProtKB-KW"/>
</dbReference>
<comment type="similarity">
    <text evidence="1">Belongs to the SCO1/2 family.</text>
</comment>
<evidence type="ECO:0000313" key="6">
    <source>
        <dbReference type="EMBL" id="QOW11520.1"/>
    </source>
</evidence>
<feature type="disulfide bond" description="Redox-active" evidence="4">
    <location>
        <begin position="79"/>
        <end position="83"/>
    </location>
</feature>
<feature type="domain" description="Thioredoxin" evidence="5">
    <location>
        <begin position="37"/>
        <end position="201"/>
    </location>
</feature>
<dbReference type="CDD" id="cd02968">
    <property type="entry name" value="SCO"/>
    <property type="match status" value="1"/>
</dbReference>
<sequence length="201" mass="22812">MCKRSFKYNKMKNFFLILISALFLFSCKENTEKQPEPKKSENGSIFVLDSKWQNQDGKEIQLKELKGKNLVVVMIFTSCTTACPLLVADMQKVESKIDPKKLKETTMLLVSIDPENDTPEVLKAYAKQRNMDGEPWLFLRSDKESVRELANVLAVKYKKISPIVFSHSNIISVFNKDGVMVNQVEGTVNAEEVAKTINGLN</sequence>
<dbReference type="EMBL" id="CP040442">
    <property type="protein sequence ID" value="QOW11520.1"/>
    <property type="molecule type" value="Genomic_DNA"/>
</dbReference>
<organism evidence="6 7">
    <name type="scientific">Kaistella flava</name>
    <name type="common">ex Peng et al. 2021</name>
    <dbReference type="NCBI Taxonomy" id="2038776"/>
    <lineage>
        <taxon>Bacteria</taxon>
        <taxon>Pseudomonadati</taxon>
        <taxon>Bacteroidota</taxon>
        <taxon>Flavobacteriia</taxon>
        <taxon>Flavobacteriales</taxon>
        <taxon>Weeksellaceae</taxon>
        <taxon>Chryseobacterium group</taxon>
        <taxon>Kaistella</taxon>
    </lineage>
</organism>
<evidence type="ECO:0000256" key="4">
    <source>
        <dbReference type="PIRSR" id="PIRSR603782-2"/>
    </source>
</evidence>
<dbReference type="InterPro" id="IPR036249">
    <property type="entry name" value="Thioredoxin-like_sf"/>
</dbReference>
<reference evidence="6 7" key="1">
    <citation type="submission" date="2019-05" db="EMBL/GenBank/DDBJ databases">
        <title>Chryseobacterium sp. isolated from King George Island, maritime Antarctica.</title>
        <authorList>
            <person name="Peng X."/>
        </authorList>
    </citation>
    <scope>NUCLEOTIDE SEQUENCE [LARGE SCALE GENOMIC DNA]</scope>
    <source>
        <strain evidence="6 7">7-3A</strain>
    </source>
</reference>
<evidence type="ECO:0000256" key="1">
    <source>
        <dbReference type="ARBA" id="ARBA00010996"/>
    </source>
</evidence>
<proteinExistence type="inferred from homology"/>
<dbReference type="Gene3D" id="3.40.30.10">
    <property type="entry name" value="Glutaredoxin"/>
    <property type="match status" value="1"/>
</dbReference>
<evidence type="ECO:0000256" key="2">
    <source>
        <dbReference type="ARBA" id="ARBA00023008"/>
    </source>
</evidence>
<gene>
    <name evidence="6" type="ORF">Q73A0000_14650</name>
</gene>
<evidence type="ECO:0000256" key="3">
    <source>
        <dbReference type="PIRSR" id="PIRSR603782-1"/>
    </source>
</evidence>
<dbReference type="Proteomes" id="UP000594195">
    <property type="component" value="Chromosome"/>
</dbReference>
<keyword evidence="3" id="KW-0479">Metal-binding</keyword>
<dbReference type="KEGG" id="kfa:Q73A0000_14650"/>
<accession>A0A7M2YBQ9</accession>
<dbReference type="PROSITE" id="PS51257">
    <property type="entry name" value="PROKAR_LIPOPROTEIN"/>
    <property type="match status" value="1"/>
</dbReference>
<evidence type="ECO:0000313" key="7">
    <source>
        <dbReference type="Proteomes" id="UP000594195"/>
    </source>
</evidence>